<dbReference type="Pfam" id="PF06965">
    <property type="entry name" value="Na_H_antiport_1"/>
    <property type="match status" value="1"/>
</dbReference>
<evidence type="ECO:0008006" key="8">
    <source>
        <dbReference type="Google" id="ProtNLM"/>
    </source>
</evidence>
<dbReference type="InterPro" id="IPR004670">
    <property type="entry name" value="NhaA"/>
</dbReference>
<evidence type="ECO:0000256" key="1">
    <source>
        <dbReference type="ARBA" id="ARBA00004429"/>
    </source>
</evidence>
<evidence type="ECO:0000256" key="6">
    <source>
        <dbReference type="SAM" id="Phobius"/>
    </source>
</evidence>
<evidence type="ECO:0000256" key="3">
    <source>
        <dbReference type="ARBA" id="ARBA00022692"/>
    </source>
</evidence>
<keyword evidence="2" id="KW-1003">Cell membrane</keyword>
<sequence length="157" mass="17196">MVEMMVPVLFFLLLNKNPDNAHAWGIPMATDIAFSLAILTLLGKRVPIGLKVFLIAFAIVDDLGAVMVIALFYSGSIKWSLIGISVILLAILFFLSYRKIYAHGLFLVVGIIIWVLFLKAGIHPTIAGVLMALTIPIRQQMRVESSVGDLCEIVDGI</sequence>
<comment type="subcellular location">
    <subcellularLocation>
        <location evidence="1">Cell inner membrane</location>
        <topology evidence="1">Multi-pass membrane protein</topology>
    </subcellularLocation>
</comment>
<gene>
    <name evidence="7" type="ORF">S01H4_51824</name>
</gene>
<dbReference type="PANTHER" id="PTHR30341:SF0">
    <property type="entry name" value="NA(+)_H(+) ANTIPORTER NHAA"/>
    <property type="match status" value="1"/>
</dbReference>
<evidence type="ECO:0000256" key="4">
    <source>
        <dbReference type="ARBA" id="ARBA00022989"/>
    </source>
</evidence>
<dbReference type="AlphaFoldDB" id="X1CII4"/>
<dbReference type="Gene3D" id="1.20.1530.10">
    <property type="entry name" value="Na+/H+ antiporter like domain"/>
    <property type="match status" value="1"/>
</dbReference>
<feature type="non-terminal residue" evidence="7">
    <location>
        <position position="157"/>
    </location>
</feature>
<feature type="transmembrane region" description="Helical" evidence="6">
    <location>
        <begin position="103"/>
        <end position="133"/>
    </location>
</feature>
<accession>X1CII4</accession>
<dbReference type="InterPro" id="IPR023171">
    <property type="entry name" value="Na/H_antiporter_dom_sf"/>
</dbReference>
<keyword evidence="4 6" id="KW-1133">Transmembrane helix</keyword>
<evidence type="ECO:0000256" key="5">
    <source>
        <dbReference type="ARBA" id="ARBA00023136"/>
    </source>
</evidence>
<reference evidence="7" key="1">
    <citation type="journal article" date="2014" name="Front. Microbiol.">
        <title>High frequency of phylogenetically diverse reductive dehalogenase-homologous genes in deep subseafloor sedimentary metagenomes.</title>
        <authorList>
            <person name="Kawai M."/>
            <person name="Futagami T."/>
            <person name="Toyoda A."/>
            <person name="Takaki Y."/>
            <person name="Nishi S."/>
            <person name="Hori S."/>
            <person name="Arai W."/>
            <person name="Tsubouchi T."/>
            <person name="Morono Y."/>
            <person name="Uchiyama I."/>
            <person name="Ito T."/>
            <person name="Fujiyama A."/>
            <person name="Inagaki F."/>
            <person name="Takami H."/>
        </authorList>
    </citation>
    <scope>NUCLEOTIDE SEQUENCE</scope>
    <source>
        <strain evidence="7">Expedition CK06-06</strain>
    </source>
</reference>
<dbReference type="PANTHER" id="PTHR30341">
    <property type="entry name" value="SODIUM ION/PROTON ANTIPORTER NHAA-RELATED"/>
    <property type="match status" value="1"/>
</dbReference>
<dbReference type="GO" id="GO:0005886">
    <property type="term" value="C:plasma membrane"/>
    <property type="evidence" value="ECO:0007669"/>
    <property type="project" value="UniProtKB-SubCell"/>
</dbReference>
<organism evidence="7">
    <name type="scientific">marine sediment metagenome</name>
    <dbReference type="NCBI Taxonomy" id="412755"/>
    <lineage>
        <taxon>unclassified sequences</taxon>
        <taxon>metagenomes</taxon>
        <taxon>ecological metagenomes</taxon>
    </lineage>
</organism>
<protein>
    <recommendedName>
        <fullName evidence="8">Na+/H+ antiporter NhaA</fullName>
    </recommendedName>
</protein>
<feature type="transmembrane region" description="Helical" evidence="6">
    <location>
        <begin position="47"/>
        <end position="72"/>
    </location>
</feature>
<evidence type="ECO:0000256" key="2">
    <source>
        <dbReference type="ARBA" id="ARBA00022475"/>
    </source>
</evidence>
<dbReference type="EMBL" id="BART01029554">
    <property type="protein sequence ID" value="GAH08151.1"/>
    <property type="molecule type" value="Genomic_DNA"/>
</dbReference>
<evidence type="ECO:0000313" key="7">
    <source>
        <dbReference type="EMBL" id="GAH08151.1"/>
    </source>
</evidence>
<keyword evidence="3 6" id="KW-0812">Transmembrane</keyword>
<keyword evidence="5 6" id="KW-0472">Membrane</keyword>
<name>X1CII4_9ZZZZ</name>
<dbReference type="GO" id="GO:0015385">
    <property type="term" value="F:sodium:proton antiporter activity"/>
    <property type="evidence" value="ECO:0007669"/>
    <property type="project" value="TreeGrafter"/>
</dbReference>
<comment type="caution">
    <text evidence="7">The sequence shown here is derived from an EMBL/GenBank/DDBJ whole genome shotgun (WGS) entry which is preliminary data.</text>
</comment>
<dbReference type="GO" id="GO:0006885">
    <property type="term" value="P:regulation of pH"/>
    <property type="evidence" value="ECO:0007669"/>
    <property type="project" value="InterPro"/>
</dbReference>
<feature type="transmembrane region" description="Helical" evidence="6">
    <location>
        <begin position="79"/>
        <end position="97"/>
    </location>
</feature>
<proteinExistence type="predicted"/>